<evidence type="ECO:0000256" key="6">
    <source>
        <dbReference type="ARBA" id="ARBA00022842"/>
    </source>
</evidence>
<keyword evidence="12" id="KW-1185">Reference proteome</keyword>
<dbReference type="GO" id="GO:0001664">
    <property type="term" value="F:G protein-coupled receptor binding"/>
    <property type="evidence" value="ECO:0007669"/>
    <property type="project" value="TreeGrafter"/>
</dbReference>
<evidence type="ECO:0000256" key="7">
    <source>
        <dbReference type="ARBA" id="ARBA00023134"/>
    </source>
</evidence>
<protein>
    <submittedName>
        <fullName evidence="11">Guanine nucleotide-binding protein G(T) subunit alpha-1</fullName>
    </submittedName>
</protein>
<dbReference type="GO" id="GO:0005525">
    <property type="term" value="F:GTP binding"/>
    <property type="evidence" value="ECO:0007669"/>
    <property type="project" value="UniProtKB-KW"/>
</dbReference>
<dbReference type="GO" id="GO:0031683">
    <property type="term" value="F:G-protein beta/gamma-subunit complex binding"/>
    <property type="evidence" value="ECO:0007669"/>
    <property type="project" value="InterPro"/>
</dbReference>
<organism evidence="11 12">
    <name type="scientific">Chlamydotis macqueenii</name>
    <name type="common">Macqueen's bustard</name>
    <dbReference type="NCBI Taxonomy" id="187382"/>
    <lineage>
        <taxon>Eukaryota</taxon>
        <taxon>Metazoa</taxon>
        <taxon>Chordata</taxon>
        <taxon>Craniata</taxon>
        <taxon>Vertebrata</taxon>
        <taxon>Euteleostomi</taxon>
        <taxon>Archelosauria</taxon>
        <taxon>Archosauria</taxon>
        <taxon>Dinosauria</taxon>
        <taxon>Saurischia</taxon>
        <taxon>Theropoda</taxon>
        <taxon>Coelurosauria</taxon>
        <taxon>Aves</taxon>
        <taxon>Neognathae</taxon>
        <taxon>Neoaves</taxon>
        <taxon>Otidimorphae</taxon>
        <taxon>Otidiformes</taxon>
        <taxon>Otididae</taxon>
        <taxon>Chlamydotis</taxon>
    </lineage>
</organism>
<dbReference type="GO" id="GO:0005737">
    <property type="term" value="C:cytoplasm"/>
    <property type="evidence" value="ECO:0007669"/>
    <property type="project" value="TreeGrafter"/>
</dbReference>
<feature type="binding site" evidence="10">
    <location>
        <begin position="29"/>
        <end position="32"/>
    </location>
    <ligand>
        <name>GTP</name>
        <dbReference type="ChEBI" id="CHEBI:37565"/>
    </ligand>
</feature>
<evidence type="ECO:0000256" key="3">
    <source>
        <dbReference type="ARBA" id="ARBA00022707"/>
    </source>
</evidence>
<comment type="similarity">
    <text evidence="1">Belongs to the G-alpha family. G(i/o/t/z) subfamily.</text>
</comment>
<dbReference type="Gene3D" id="3.40.50.300">
    <property type="entry name" value="P-loop containing nucleotide triphosphate hydrolases"/>
    <property type="match status" value="1"/>
</dbReference>
<evidence type="ECO:0000256" key="4">
    <source>
        <dbReference type="ARBA" id="ARBA00022723"/>
    </source>
</evidence>
<dbReference type="SUPFAM" id="SSF52540">
    <property type="entry name" value="P-loop containing nucleoside triphosphate hydrolases"/>
    <property type="match status" value="1"/>
</dbReference>
<dbReference type="InterPro" id="IPR027417">
    <property type="entry name" value="P-loop_NTPase"/>
</dbReference>
<dbReference type="InterPro" id="IPR001019">
    <property type="entry name" value="Gprotein_alpha_su"/>
</dbReference>
<dbReference type="InterPro" id="IPR001408">
    <property type="entry name" value="Gprotein_alpha_I"/>
</dbReference>
<dbReference type="GO" id="GO:0005834">
    <property type="term" value="C:heterotrimeric G-protein complex"/>
    <property type="evidence" value="ECO:0007669"/>
    <property type="project" value="TreeGrafter"/>
</dbReference>
<evidence type="ECO:0000256" key="1">
    <source>
        <dbReference type="ARBA" id="ARBA00006628"/>
    </source>
</evidence>
<keyword evidence="7 10" id="KW-0342">GTP-binding</keyword>
<keyword evidence="9" id="KW-0844">Vision</keyword>
<feature type="non-terminal residue" evidence="11">
    <location>
        <position position="105"/>
    </location>
</feature>
<evidence type="ECO:0000313" key="11">
    <source>
        <dbReference type="EMBL" id="KFP40420.1"/>
    </source>
</evidence>
<dbReference type="GO" id="GO:0050908">
    <property type="term" value="P:detection of light stimulus involved in visual perception"/>
    <property type="evidence" value="ECO:0007669"/>
    <property type="project" value="TreeGrafter"/>
</dbReference>
<evidence type="ECO:0000256" key="10">
    <source>
        <dbReference type="PIRSR" id="PIRSR601019-1"/>
    </source>
</evidence>
<feature type="non-terminal residue" evidence="11">
    <location>
        <position position="1"/>
    </location>
</feature>
<proteinExistence type="inferred from homology"/>
<reference evidence="11 12" key="1">
    <citation type="submission" date="2014-04" db="EMBL/GenBank/DDBJ databases">
        <title>Genome evolution of avian class.</title>
        <authorList>
            <person name="Zhang G."/>
            <person name="Li C."/>
        </authorList>
    </citation>
    <scope>NUCLEOTIDE SEQUENCE [LARGE SCALE GENOMIC DNA]</scope>
    <source>
        <strain evidence="11">BGI_N324</strain>
    </source>
</reference>
<dbReference type="EMBL" id="KK746520">
    <property type="protein sequence ID" value="KFP40420.1"/>
    <property type="molecule type" value="Genomic_DNA"/>
</dbReference>
<dbReference type="AlphaFoldDB" id="A0A091KMC3"/>
<gene>
    <name evidence="11" type="ORF">N324_03578</name>
</gene>
<evidence type="ECO:0000256" key="8">
    <source>
        <dbReference type="ARBA" id="ARBA00023224"/>
    </source>
</evidence>
<dbReference type="Proteomes" id="UP000053330">
    <property type="component" value="Unassembled WGS sequence"/>
</dbReference>
<dbReference type="GO" id="GO:0003924">
    <property type="term" value="F:GTPase activity"/>
    <property type="evidence" value="ECO:0007669"/>
    <property type="project" value="InterPro"/>
</dbReference>
<feature type="binding site" evidence="10">
    <location>
        <position position="86"/>
    </location>
    <ligand>
        <name>GTP</name>
        <dbReference type="ChEBI" id="CHEBI:37565"/>
    </ligand>
</feature>
<keyword evidence="5 10" id="KW-0547">Nucleotide-binding</keyword>
<dbReference type="PANTHER" id="PTHR10218:SF67">
    <property type="entry name" value="GUANINE NUCLEOTIDE-BINDING PROTEIN G(T) SUBUNIT ALPHA-1"/>
    <property type="match status" value="1"/>
</dbReference>
<keyword evidence="2" id="KW-0716">Sensory transduction</keyword>
<dbReference type="GO" id="GO:0046872">
    <property type="term" value="F:metal ion binding"/>
    <property type="evidence" value="ECO:0007669"/>
    <property type="project" value="UniProtKB-KW"/>
</dbReference>
<keyword evidence="6" id="KW-0460">Magnesium</keyword>
<evidence type="ECO:0000256" key="5">
    <source>
        <dbReference type="ARBA" id="ARBA00022741"/>
    </source>
</evidence>
<evidence type="ECO:0000256" key="2">
    <source>
        <dbReference type="ARBA" id="ARBA00022606"/>
    </source>
</evidence>
<dbReference type="GO" id="GO:0007188">
    <property type="term" value="P:adenylate cyclase-modulating G protein-coupled receptor signaling pathway"/>
    <property type="evidence" value="ECO:0007669"/>
    <property type="project" value="InterPro"/>
</dbReference>
<accession>A0A091KMC3</accession>
<sequence length="105" mass="12339">NRMHESLHLFNSICNHRYFATTSIVLFLNKKDVFLEKIKKAHLSICFPDYDGPNTYEDAGNYIKVQFLELNMRRDVKEIYSHMTCATDTENVKFVFDAVTDIIIK</sequence>
<keyword evidence="3" id="KW-0519">Myristate</keyword>
<dbReference type="PANTHER" id="PTHR10218">
    <property type="entry name" value="GTP-BINDING PROTEIN ALPHA SUBUNIT"/>
    <property type="match status" value="1"/>
</dbReference>
<keyword evidence="8" id="KW-0807">Transducer</keyword>
<keyword evidence="3" id="KW-0449">Lipoprotein</keyword>
<keyword evidence="4" id="KW-0479">Metal-binding</keyword>
<dbReference type="FunFam" id="3.40.50.300:FF:002307">
    <property type="entry name" value="Guanine nucleotide-binding protein G(k) subunit alpha"/>
    <property type="match status" value="1"/>
</dbReference>
<evidence type="ECO:0000256" key="9">
    <source>
        <dbReference type="ARBA" id="ARBA00023305"/>
    </source>
</evidence>
<dbReference type="SMART" id="SM00275">
    <property type="entry name" value="G_alpha"/>
    <property type="match status" value="1"/>
</dbReference>
<dbReference type="PRINTS" id="PR00441">
    <property type="entry name" value="GPROTEINAI"/>
</dbReference>
<evidence type="ECO:0000313" key="12">
    <source>
        <dbReference type="Proteomes" id="UP000053330"/>
    </source>
</evidence>
<dbReference type="GO" id="GO:0007603">
    <property type="term" value="P:phototransduction, visible light"/>
    <property type="evidence" value="ECO:0007669"/>
    <property type="project" value="TreeGrafter"/>
</dbReference>
<dbReference type="PROSITE" id="PS51882">
    <property type="entry name" value="G_ALPHA"/>
    <property type="match status" value="1"/>
</dbReference>
<dbReference type="Pfam" id="PF00503">
    <property type="entry name" value="G-alpha"/>
    <property type="match status" value="1"/>
</dbReference>
<name>A0A091KMC3_9AVES</name>